<feature type="transmembrane region" description="Helical" evidence="1">
    <location>
        <begin position="12"/>
        <end position="29"/>
    </location>
</feature>
<dbReference type="KEGG" id="paa:Paes_1150"/>
<feature type="transmembrane region" description="Helical" evidence="1">
    <location>
        <begin position="107"/>
        <end position="130"/>
    </location>
</feature>
<accession>B4S7Z2</accession>
<evidence type="ECO:0000313" key="2">
    <source>
        <dbReference type="EMBL" id="ACF46179.1"/>
    </source>
</evidence>
<keyword evidence="1" id="KW-0472">Membrane</keyword>
<dbReference type="Proteomes" id="UP000002725">
    <property type="component" value="Chromosome"/>
</dbReference>
<protein>
    <recommendedName>
        <fullName evidence="4">Abortive infection protein</fullName>
    </recommendedName>
</protein>
<keyword evidence="1" id="KW-0812">Transmembrane</keyword>
<name>B4S7Z2_PROA2</name>
<keyword evidence="3" id="KW-1185">Reference proteome</keyword>
<sequence>MEWFVPVKIFTYWFIAIAIGLVFFRKETFSYNTNFDLRRKVLLIASLCIVAFNAFVYSNSTFDGGRTIDPLSVVLFTIGNGIAETFMFYAFFILGEKLAGMITKNPWALFITGFVFFMIYSGFIHALFWLDMLPEHVNQASPFKPLFMPTQILIAGSWALSFFWYRDLPTVFVLHGLVDLTMILNVKFSIFG</sequence>
<reference evidence="2" key="1">
    <citation type="submission" date="2008-06" db="EMBL/GenBank/DDBJ databases">
        <title>Complete sequence of chromosome of Prosthecochloris aestuarii DSM 271.</title>
        <authorList>
            <consortium name="US DOE Joint Genome Institute"/>
            <person name="Lucas S."/>
            <person name="Copeland A."/>
            <person name="Lapidus A."/>
            <person name="Glavina del Rio T."/>
            <person name="Dalin E."/>
            <person name="Tice H."/>
            <person name="Bruce D."/>
            <person name="Goodwin L."/>
            <person name="Pitluck S."/>
            <person name="Schmutz J."/>
            <person name="Larimer F."/>
            <person name="Land M."/>
            <person name="Hauser L."/>
            <person name="Kyrpides N."/>
            <person name="Anderson I."/>
            <person name="Liu Z."/>
            <person name="Li T."/>
            <person name="Zhao F."/>
            <person name="Overmann J."/>
            <person name="Bryant D.A."/>
            <person name="Richardson P."/>
        </authorList>
    </citation>
    <scope>NUCLEOTIDE SEQUENCE [LARGE SCALE GENOMIC DNA]</scope>
    <source>
        <strain evidence="2">DSM 271</strain>
    </source>
</reference>
<dbReference type="STRING" id="290512.Paes_1150"/>
<proteinExistence type="predicted"/>
<evidence type="ECO:0000256" key="1">
    <source>
        <dbReference type="SAM" id="Phobius"/>
    </source>
</evidence>
<gene>
    <name evidence="2" type="ordered locus">Paes_1150</name>
</gene>
<dbReference type="AlphaFoldDB" id="B4S7Z2"/>
<feature type="transmembrane region" description="Helical" evidence="1">
    <location>
        <begin position="41"/>
        <end position="59"/>
    </location>
</feature>
<keyword evidence="1" id="KW-1133">Transmembrane helix</keyword>
<dbReference type="RefSeq" id="WP_012505714.1">
    <property type="nucleotide sequence ID" value="NC_011059.1"/>
</dbReference>
<dbReference type="eggNOG" id="ENOG50305UI">
    <property type="taxonomic scope" value="Bacteria"/>
</dbReference>
<dbReference type="EMBL" id="CP001108">
    <property type="protein sequence ID" value="ACF46179.1"/>
    <property type="molecule type" value="Genomic_DNA"/>
</dbReference>
<dbReference type="HOGENOM" id="CLU_1453152_0_0_10"/>
<organism evidence="2 3">
    <name type="scientific">Prosthecochloris aestuarii (strain DSM 271 / SK 413)</name>
    <dbReference type="NCBI Taxonomy" id="290512"/>
    <lineage>
        <taxon>Bacteria</taxon>
        <taxon>Pseudomonadati</taxon>
        <taxon>Chlorobiota</taxon>
        <taxon>Chlorobiia</taxon>
        <taxon>Chlorobiales</taxon>
        <taxon>Chlorobiaceae</taxon>
        <taxon>Prosthecochloris</taxon>
    </lineage>
</organism>
<evidence type="ECO:0000313" key="3">
    <source>
        <dbReference type="Proteomes" id="UP000002725"/>
    </source>
</evidence>
<feature type="transmembrane region" description="Helical" evidence="1">
    <location>
        <begin position="146"/>
        <end position="165"/>
    </location>
</feature>
<feature type="transmembrane region" description="Helical" evidence="1">
    <location>
        <begin position="172"/>
        <end position="191"/>
    </location>
</feature>
<evidence type="ECO:0008006" key="4">
    <source>
        <dbReference type="Google" id="ProtNLM"/>
    </source>
</evidence>
<feature type="transmembrane region" description="Helical" evidence="1">
    <location>
        <begin position="71"/>
        <end position="95"/>
    </location>
</feature>